<sequence length="822" mass="93771">MWQLYSRTNMNRWEGLMGRVLLRIFHDTLAETVVGQHLQRKQFAVGFYLGLVHLEISYVVDKQGKLRHRSENHDDNENTSPARLYKRVPIKDDDAVRGRYDVGQDPGGSRYKYEQLGDEDYFRIVAAGLPRPHGRKFYWETIKSYYHEFEKERGRFVPSDQGHHVKVKWLLQDENLRRQFEAYVNLHGEKKGAKNLTVSGLLKYTNDVIFKMASPTPLLTKPVSESAIYQWLGRLRYSFEGHEKAKYKDGALDDAVLDRLFHDVLPFWKQKVEEGMLVPGDFDGVTDDHEGYSFQAYEKARRRAVEYAYAAAAPDLKEKCPMLSDLFGFVGGAVSYVVLRAARCVCRSWKVYGAIPWLAWSHDEACADSMDAQDKAWVKEGAKRLRSKGNSGKKLMAAEMVCIIGNGTLFLNPAEFEAARADGYSRGPRALMLMEIGGQDENLEETIEALRGEGETDDAVELKTAVDKLQVKELKKELERRELPTTGNKQPLRDRLLTALRSNAGAAETFVNEGASTAETSTILKGYFKNDHVMVQAENFAALAWRKYPQFRHAIQYDNAPSHKKVAPGAPLLNTMAKGDGHGKCALKATTFQGQPQALTMPVPAGHVGEFYNKGLQRIGFERGYWPEDGRDAAGDPISLDAMRQRLGKDSDFANVKSKLEEFFDTQPHVAYMLCAKFWCDLQWVEQYWNDAKRKTRELCDYTITGLKRQFPLSLASVPISNQRNYMQRLDIMRASGDRPRRRLRPAKIPALKKQYKSHRQTSGLAPQAARARRPHRDARPPHHARPRRREQPSGRARARLGRRRAGRATRRMFVVSDEPVR</sequence>
<protein>
    <recommendedName>
        <fullName evidence="2">SAP domain-containing protein</fullName>
    </recommendedName>
</protein>
<dbReference type="SUPFAM" id="SSF68906">
    <property type="entry name" value="SAP domain"/>
    <property type="match status" value="1"/>
</dbReference>
<proteinExistence type="predicted"/>
<comment type="caution">
    <text evidence="3">The sequence shown here is derived from an EMBL/GenBank/DDBJ whole genome shotgun (WGS) entry which is preliminary data.</text>
</comment>
<dbReference type="Pfam" id="PF02037">
    <property type="entry name" value="SAP"/>
    <property type="match status" value="1"/>
</dbReference>
<name>A0ABR1G0R9_AURAN</name>
<gene>
    <name evidence="3" type="ORF">SO694_0015408</name>
</gene>
<feature type="compositionally biased region" description="Basic residues" evidence="1">
    <location>
        <begin position="797"/>
        <end position="811"/>
    </location>
</feature>
<evidence type="ECO:0000313" key="4">
    <source>
        <dbReference type="Proteomes" id="UP001363151"/>
    </source>
</evidence>
<reference evidence="3 4" key="1">
    <citation type="submission" date="2024-03" db="EMBL/GenBank/DDBJ databases">
        <title>Aureococcus anophagefferens CCMP1851 and Kratosvirus quantuckense: Draft genome of a second virus-susceptible host strain in the model system.</title>
        <authorList>
            <person name="Chase E."/>
            <person name="Truchon A.R."/>
            <person name="Schepens W."/>
            <person name="Wilhelm S.W."/>
        </authorList>
    </citation>
    <scope>NUCLEOTIDE SEQUENCE [LARGE SCALE GENOMIC DNA]</scope>
    <source>
        <strain evidence="3 4">CCMP1851</strain>
    </source>
</reference>
<accession>A0ABR1G0R9</accession>
<dbReference type="SMART" id="SM00513">
    <property type="entry name" value="SAP"/>
    <property type="match status" value="1"/>
</dbReference>
<dbReference type="Proteomes" id="UP001363151">
    <property type="component" value="Unassembled WGS sequence"/>
</dbReference>
<dbReference type="EMBL" id="JBBJCI010000148">
    <property type="protein sequence ID" value="KAK7242115.1"/>
    <property type="molecule type" value="Genomic_DNA"/>
</dbReference>
<feature type="domain" description="SAP" evidence="2">
    <location>
        <begin position="466"/>
        <end position="500"/>
    </location>
</feature>
<evidence type="ECO:0000259" key="2">
    <source>
        <dbReference type="PROSITE" id="PS50800"/>
    </source>
</evidence>
<dbReference type="PROSITE" id="PS50800">
    <property type="entry name" value="SAP"/>
    <property type="match status" value="1"/>
</dbReference>
<dbReference type="Gene3D" id="1.10.720.30">
    <property type="entry name" value="SAP domain"/>
    <property type="match status" value="1"/>
</dbReference>
<organism evidence="3 4">
    <name type="scientific">Aureococcus anophagefferens</name>
    <name type="common">Harmful bloom alga</name>
    <dbReference type="NCBI Taxonomy" id="44056"/>
    <lineage>
        <taxon>Eukaryota</taxon>
        <taxon>Sar</taxon>
        <taxon>Stramenopiles</taxon>
        <taxon>Ochrophyta</taxon>
        <taxon>Pelagophyceae</taxon>
        <taxon>Pelagomonadales</taxon>
        <taxon>Pelagomonadaceae</taxon>
        <taxon>Aureococcus</taxon>
    </lineage>
</organism>
<evidence type="ECO:0000256" key="1">
    <source>
        <dbReference type="SAM" id="MobiDB-lite"/>
    </source>
</evidence>
<dbReference type="InterPro" id="IPR036361">
    <property type="entry name" value="SAP_dom_sf"/>
</dbReference>
<dbReference type="InterPro" id="IPR003034">
    <property type="entry name" value="SAP_dom"/>
</dbReference>
<feature type="region of interest" description="Disordered" evidence="1">
    <location>
        <begin position="735"/>
        <end position="822"/>
    </location>
</feature>
<keyword evidence="4" id="KW-1185">Reference proteome</keyword>
<evidence type="ECO:0000313" key="3">
    <source>
        <dbReference type="EMBL" id="KAK7242115.1"/>
    </source>
</evidence>
<feature type="compositionally biased region" description="Basic residues" evidence="1">
    <location>
        <begin position="771"/>
        <end position="789"/>
    </location>
</feature>